<evidence type="ECO:0000256" key="2">
    <source>
        <dbReference type="SAM" id="SignalP"/>
    </source>
</evidence>
<evidence type="ECO:0000313" key="4">
    <source>
        <dbReference type="EMBL" id="QSO47426.1"/>
    </source>
</evidence>
<dbReference type="InterPro" id="IPR036116">
    <property type="entry name" value="FN3_sf"/>
</dbReference>
<dbReference type="SUPFAM" id="SSF49265">
    <property type="entry name" value="Fibronectin type III"/>
    <property type="match status" value="1"/>
</dbReference>
<sequence length="385" mass="41637">MKKRGLIKGFGVLATAASITALSTSVAFADTSFSAKYQANAAEEASLLQTAQSSTVTTPEISVLRTTVQNINAQVTSLYNAEQTLVADEPSMPQMNPQSLNQQIHNLEQRRHQLLKQTQVEWRYVNKFFHRPDRYDEEQFSHYKGVWTDFSSQLMNVDKQLETLMNEKKMWTESPYGGGLTSLQNAILKLQSASIRYTRDWISLEQNGGSTTTSLPAPTNLTASDVTTSGWTVSWTGVSGATSYDVYINGSQAAQVTGTSYTFTGGMPGTMYNVTVTAVDASNNQSPQSSPISLMTPIANPYTVPTNLTISNVTSSGWTVNWAAVTGATSYNIYVNGNLAVTNLDGTSYTFSGQNPNTTYKITVSAVDSGNQSAQSTAATVTTLS</sequence>
<dbReference type="InterPro" id="IPR003961">
    <property type="entry name" value="FN3_dom"/>
</dbReference>
<dbReference type="RefSeq" id="WP_206656777.1">
    <property type="nucleotide sequence ID" value="NZ_CP071182.1"/>
</dbReference>
<dbReference type="PANTHER" id="PTHR46708">
    <property type="entry name" value="TENASCIN"/>
    <property type="match status" value="1"/>
</dbReference>
<dbReference type="InterPro" id="IPR013783">
    <property type="entry name" value="Ig-like_fold"/>
</dbReference>
<feature type="chain" id="PRO_5040963122" evidence="2">
    <location>
        <begin position="30"/>
        <end position="385"/>
    </location>
</feature>
<dbReference type="SMART" id="SM00060">
    <property type="entry name" value="FN3"/>
    <property type="match status" value="2"/>
</dbReference>
<dbReference type="CDD" id="cd00063">
    <property type="entry name" value="FN3"/>
    <property type="match status" value="2"/>
</dbReference>
<gene>
    <name evidence="4" type="ORF">JZ786_24085</name>
</gene>
<dbReference type="InterPro" id="IPR050991">
    <property type="entry name" value="ECM_Regulatory_Proteins"/>
</dbReference>
<organism evidence="4 5">
    <name type="scientific">Alicyclobacillus mengziensis</name>
    <dbReference type="NCBI Taxonomy" id="2931921"/>
    <lineage>
        <taxon>Bacteria</taxon>
        <taxon>Bacillati</taxon>
        <taxon>Bacillota</taxon>
        <taxon>Bacilli</taxon>
        <taxon>Bacillales</taxon>
        <taxon>Alicyclobacillaceae</taxon>
        <taxon>Alicyclobacillus</taxon>
    </lineage>
</organism>
<dbReference type="EMBL" id="CP071182">
    <property type="protein sequence ID" value="QSO47426.1"/>
    <property type="molecule type" value="Genomic_DNA"/>
</dbReference>
<keyword evidence="1" id="KW-0677">Repeat</keyword>
<evidence type="ECO:0000259" key="3">
    <source>
        <dbReference type="PROSITE" id="PS50853"/>
    </source>
</evidence>
<dbReference type="Gene3D" id="2.60.40.10">
    <property type="entry name" value="Immunoglobulins"/>
    <property type="match status" value="2"/>
</dbReference>
<feature type="signal peptide" evidence="2">
    <location>
        <begin position="1"/>
        <end position="29"/>
    </location>
</feature>
<feature type="domain" description="Fibronectin type-III" evidence="3">
    <location>
        <begin position="217"/>
        <end position="299"/>
    </location>
</feature>
<keyword evidence="2" id="KW-0732">Signal</keyword>
<dbReference type="PANTHER" id="PTHR46708:SF2">
    <property type="entry name" value="FIBRONECTIN TYPE-III DOMAIN-CONTAINING PROTEIN"/>
    <property type="match status" value="1"/>
</dbReference>
<dbReference type="KEGG" id="afx:JZ786_24085"/>
<proteinExistence type="predicted"/>
<evidence type="ECO:0000256" key="1">
    <source>
        <dbReference type="ARBA" id="ARBA00022737"/>
    </source>
</evidence>
<protein>
    <submittedName>
        <fullName evidence="4">Fibronectin type III domain-containing protein</fullName>
    </submittedName>
</protein>
<reference evidence="4 5" key="1">
    <citation type="submission" date="2021-02" db="EMBL/GenBank/DDBJ databases">
        <title>Alicyclobacillus curvatus sp. nov. and Alicyclobacillus mengziensis sp. nov., two acidophilic bacteria isolated from acid mine drainage.</title>
        <authorList>
            <person name="Huang Y."/>
        </authorList>
    </citation>
    <scope>NUCLEOTIDE SEQUENCE [LARGE SCALE GENOMIC DNA]</scope>
    <source>
        <strain evidence="4 5">S30H14</strain>
    </source>
</reference>
<evidence type="ECO:0000313" key="5">
    <source>
        <dbReference type="Proteomes" id="UP000663505"/>
    </source>
</evidence>
<name>A0A9X7VYH3_9BACL</name>
<feature type="domain" description="Fibronectin type-III" evidence="3">
    <location>
        <begin position="304"/>
        <end position="385"/>
    </location>
</feature>
<accession>A0A9X7VYH3</accession>
<dbReference type="Pfam" id="PF00041">
    <property type="entry name" value="fn3"/>
    <property type="match status" value="2"/>
</dbReference>
<dbReference type="PROSITE" id="PS50853">
    <property type="entry name" value="FN3"/>
    <property type="match status" value="2"/>
</dbReference>
<dbReference type="AlphaFoldDB" id="A0A9X7VYH3"/>
<dbReference type="Proteomes" id="UP000663505">
    <property type="component" value="Chromosome"/>
</dbReference>
<keyword evidence="5" id="KW-1185">Reference proteome</keyword>